<dbReference type="EMBL" id="MHOM01000050">
    <property type="protein sequence ID" value="OGZ62809.1"/>
    <property type="molecule type" value="Genomic_DNA"/>
</dbReference>
<accession>A0A1G2HK60</accession>
<keyword evidence="1" id="KW-0472">Membrane</keyword>
<feature type="transmembrane region" description="Helical" evidence="1">
    <location>
        <begin position="7"/>
        <end position="33"/>
    </location>
</feature>
<comment type="caution">
    <text evidence="2">The sequence shown here is derived from an EMBL/GenBank/DDBJ whole genome shotgun (WGS) entry which is preliminary data.</text>
</comment>
<gene>
    <name evidence="2" type="ORF">A2812_00935</name>
</gene>
<keyword evidence="1" id="KW-0812">Transmembrane</keyword>
<dbReference type="Proteomes" id="UP000177190">
    <property type="component" value="Unassembled WGS sequence"/>
</dbReference>
<evidence type="ECO:0000256" key="1">
    <source>
        <dbReference type="SAM" id="Phobius"/>
    </source>
</evidence>
<evidence type="ECO:0000313" key="2">
    <source>
        <dbReference type="EMBL" id="OGZ62809.1"/>
    </source>
</evidence>
<keyword evidence="1" id="KW-1133">Transmembrane helix</keyword>
<proteinExistence type="predicted"/>
<evidence type="ECO:0000313" key="3">
    <source>
        <dbReference type="Proteomes" id="UP000177190"/>
    </source>
</evidence>
<sequence length="336" mass="38014">MQKEKGVSIIIGVMIIVVAAVLLFGGVFAYQYFVIPKANNQQQNPTACTEEAKVCPDGSSVGRAGPNCEFTECPIVDETAGWKTYKNEEYGFQIDYPLNWKVVENTVDNGEKGWWFCPNNENVPCPSGSEIFTFSREIKAGEGNYENRHSFGAKNGKYFYSYLNDFPVERQIDAEIYSKMLSTFKFTTPTNQTAGWKTYTNSEYGFEFKYPSEYTFYDSGLGNAIFAVSLQRQNQFSFSTRIYLRDGKTINQWISQDVGSDGVSHYSTFVKNINVDGTNGIIAIPVIVMGGKNYYTAIFPKDNYMFEILITSEFSKTPQETISLLDQIISTFKFTK</sequence>
<dbReference type="STRING" id="1802200.A2812_00935"/>
<name>A0A1G2HK60_9BACT</name>
<reference evidence="2 3" key="1">
    <citation type="journal article" date="2016" name="Nat. Commun.">
        <title>Thousands of microbial genomes shed light on interconnected biogeochemical processes in an aquifer system.</title>
        <authorList>
            <person name="Anantharaman K."/>
            <person name="Brown C.T."/>
            <person name="Hug L.A."/>
            <person name="Sharon I."/>
            <person name="Castelle C.J."/>
            <person name="Probst A.J."/>
            <person name="Thomas B.C."/>
            <person name="Singh A."/>
            <person name="Wilkins M.J."/>
            <person name="Karaoz U."/>
            <person name="Brodie E.L."/>
            <person name="Williams K.H."/>
            <person name="Hubbard S.S."/>
            <person name="Banfield J.F."/>
        </authorList>
    </citation>
    <scope>NUCLEOTIDE SEQUENCE [LARGE SCALE GENOMIC DNA]</scope>
</reference>
<organism evidence="2 3">
    <name type="scientific">Candidatus Staskawiczbacteria bacterium RIFCSPHIGHO2_01_FULL_36_16</name>
    <dbReference type="NCBI Taxonomy" id="1802200"/>
    <lineage>
        <taxon>Bacteria</taxon>
        <taxon>Candidatus Staskawicziibacteriota</taxon>
    </lineage>
</organism>
<dbReference type="AlphaFoldDB" id="A0A1G2HK60"/>
<protein>
    <submittedName>
        <fullName evidence="2">Uncharacterized protein</fullName>
    </submittedName>
</protein>